<evidence type="ECO:0000256" key="4">
    <source>
        <dbReference type="PIRSR" id="PIRSR001112-1"/>
    </source>
</evidence>
<dbReference type="Proteomes" id="UP001385951">
    <property type="component" value="Unassembled WGS sequence"/>
</dbReference>
<dbReference type="GO" id="GO:0004301">
    <property type="term" value="F:epoxide hydrolase activity"/>
    <property type="evidence" value="ECO:0007669"/>
    <property type="project" value="TreeGrafter"/>
</dbReference>
<protein>
    <recommendedName>
        <fullName evidence="5">Epoxide hydrolase N-terminal domain-containing protein</fullName>
    </recommendedName>
</protein>
<feature type="active site" description="Proton donor" evidence="4">
    <location>
        <position position="312"/>
    </location>
</feature>
<dbReference type="Gene3D" id="3.40.50.1820">
    <property type="entry name" value="alpha/beta hydrolase"/>
    <property type="match status" value="1"/>
</dbReference>
<evidence type="ECO:0000259" key="5">
    <source>
        <dbReference type="Pfam" id="PF06441"/>
    </source>
</evidence>
<comment type="caution">
    <text evidence="6">The sequence shown here is derived from an EMBL/GenBank/DDBJ whole genome shotgun (WGS) entry which is preliminary data.</text>
</comment>
<dbReference type="InterPro" id="IPR016292">
    <property type="entry name" value="Epoxide_hydrolase"/>
</dbReference>
<dbReference type="Pfam" id="PF06441">
    <property type="entry name" value="EHN"/>
    <property type="match status" value="1"/>
</dbReference>
<feature type="active site" description="Proton acceptor" evidence="4">
    <location>
        <position position="365"/>
    </location>
</feature>
<keyword evidence="7" id="KW-1185">Reference proteome</keyword>
<dbReference type="GO" id="GO:0097176">
    <property type="term" value="P:epoxide metabolic process"/>
    <property type="evidence" value="ECO:0007669"/>
    <property type="project" value="TreeGrafter"/>
</dbReference>
<evidence type="ECO:0000313" key="6">
    <source>
        <dbReference type="EMBL" id="KAK7689789.1"/>
    </source>
</evidence>
<sequence length="402" mass="45566">MAEKPFKLFIPDDNLELLHKKLQLARLPDELEDAQWDYGVPLADIKRLVSRWENGYDWRKYEAEINNIPQFTRDIEVDGFGSLNIHYVHQKSSLENAIPLLFMHGWPGHFMEVSKLLPLLTEVRPNKPSFHVVTFSLPGFGFSEAPKQKGFAVPQYAELANKLMISLGYNEYVTQGGDWGYFISRVLCNTYGGKHAKAWHTNCPFGSPPSFWSTPLLYLRSLVTPLTAYERLGLERTAQFRTNGYGYAALHRTKPQTLGYSLADSPVGLLAWIYEKLISWTDNYPWTDDEVLNWISLYWFSRPGPAASLRIYYEGFNSGDIARLPYVPVPSGLSLFPMELQRMPKLWAPTICNVVLAVEHDKGGHFAAHEVPEAIADDLRKMFEVGGPAFGVVTGKTGYPTP</sequence>
<accession>A0AAW0GDM1</accession>
<comment type="similarity">
    <text evidence="1">Belongs to the peptidase S33 family.</text>
</comment>
<dbReference type="PANTHER" id="PTHR21661">
    <property type="entry name" value="EPOXIDE HYDROLASE 1-RELATED"/>
    <property type="match status" value="1"/>
</dbReference>
<proteinExistence type="inferred from homology"/>
<dbReference type="SUPFAM" id="SSF53474">
    <property type="entry name" value="alpha/beta-Hydrolases"/>
    <property type="match status" value="1"/>
</dbReference>
<dbReference type="PANTHER" id="PTHR21661:SF35">
    <property type="entry name" value="EPOXIDE HYDROLASE"/>
    <property type="match status" value="1"/>
</dbReference>
<dbReference type="PRINTS" id="PR00412">
    <property type="entry name" value="EPOXHYDRLASE"/>
</dbReference>
<name>A0AAW0GDM1_9APHY</name>
<evidence type="ECO:0000256" key="1">
    <source>
        <dbReference type="ARBA" id="ARBA00010088"/>
    </source>
</evidence>
<gene>
    <name evidence="6" type="ORF">QCA50_006428</name>
</gene>
<dbReference type="InterPro" id="IPR029058">
    <property type="entry name" value="AB_hydrolase_fold"/>
</dbReference>
<dbReference type="InterPro" id="IPR010497">
    <property type="entry name" value="Epoxide_hydro_N"/>
</dbReference>
<evidence type="ECO:0000313" key="7">
    <source>
        <dbReference type="Proteomes" id="UP001385951"/>
    </source>
</evidence>
<keyword evidence="3" id="KW-0378">Hydrolase</keyword>
<dbReference type="AlphaFoldDB" id="A0AAW0GDM1"/>
<reference evidence="6 7" key="1">
    <citation type="submission" date="2022-09" db="EMBL/GenBank/DDBJ databases">
        <authorList>
            <person name="Palmer J.M."/>
        </authorList>
    </citation>
    <scope>NUCLEOTIDE SEQUENCE [LARGE SCALE GENOMIC DNA]</scope>
    <source>
        <strain evidence="6 7">DSM 7382</strain>
    </source>
</reference>
<organism evidence="6 7">
    <name type="scientific">Cerrena zonata</name>
    <dbReference type="NCBI Taxonomy" id="2478898"/>
    <lineage>
        <taxon>Eukaryota</taxon>
        <taxon>Fungi</taxon>
        <taxon>Dikarya</taxon>
        <taxon>Basidiomycota</taxon>
        <taxon>Agaricomycotina</taxon>
        <taxon>Agaricomycetes</taxon>
        <taxon>Polyporales</taxon>
        <taxon>Cerrenaceae</taxon>
        <taxon>Cerrena</taxon>
    </lineage>
</organism>
<dbReference type="InterPro" id="IPR000639">
    <property type="entry name" value="Epox_hydrolase-like"/>
</dbReference>
<feature type="domain" description="Epoxide hydrolase N-terminal" evidence="5">
    <location>
        <begin position="4"/>
        <end position="113"/>
    </location>
</feature>
<feature type="active site" description="Nucleophile" evidence="4">
    <location>
        <position position="178"/>
    </location>
</feature>
<evidence type="ECO:0000256" key="3">
    <source>
        <dbReference type="ARBA" id="ARBA00022801"/>
    </source>
</evidence>
<evidence type="ECO:0000256" key="2">
    <source>
        <dbReference type="ARBA" id="ARBA00022797"/>
    </source>
</evidence>
<dbReference type="EMBL" id="JASBNA010000007">
    <property type="protein sequence ID" value="KAK7689789.1"/>
    <property type="molecule type" value="Genomic_DNA"/>
</dbReference>
<keyword evidence="2" id="KW-0058">Aromatic hydrocarbons catabolism</keyword>
<dbReference type="PIRSF" id="PIRSF001112">
    <property type="entry name" value="Epoxide_hydrolase"/>
    <property type="match status" value="1"/>
</dbReference>